<dbReference type="Proteomes" id="UP000192408">
    <property type="component" value="Unassembled WGS sequence"/>
</dbReference>
<dbReference type="STRING" id="1122938.SAMN05660772_00580"/>
<proteinExistence type="predicted"/>
<protein>
    <submittedName>
        <fullName evidence="2">Maltose operon protein</fullName>
    </submittedName>
</protein>
<name>A0A1W1UGY0_9PAST</name>
<keyword evidence="1" id="KW-0732">Signal</keyword>
<dbReference type="EMBL" id="FWWV01000002">
    <property type="protein sequence ID" value="SMB80282.1"/>
    <property type="molecule type" value="Genomic_DNA"/>
</dbReference>
<keyword evidence="3" id="KW-1185">Reference proteome</keyword>
<evidence type="ECO:0000256" key="1">
    <source>
        <dbReference type="SAM" id="SignalP"/>
    </source>
</evidence>
<reference evidence="3" key="1">
    <citation type="submission" date="2017-04" db="EMBL/GenBank/DDBJ databases">
        <authorList>
            <person name="Varghese N."/>
            <person name="Submissions S."/>
        </authorList>
    </citation>
    <scope>NUCLEOTIDE SEQUENCE [LARGE SCALE GENOMIC DNA]</scope>
    <source>
        <strain evidence="3">DSM 23072</strain>
    </source>
</reference>
<sequence>MKKPIKSILLALGLVCASFGYGAQLNINAQAAAQLPWQDIGLSQQTDTTLSENQQPIATIHSPIAAYRLPANQGTLNITISSFAIDNKALFVPTVAVLDANYNLAATYPSSVFKFHHESGLQGNRLSTELNLTPTPNQDYIYLLVYTTAEDLQGSTLIPHPAKLYAKARGNQPPAIDDLQAKHSRNGKIQISVDGKQSAQFIGMQMPSFKDKSTTSQPIGNTAKAAAGAALTKPVEKETENYFNTAIRNALKQNDIDRAMNLVNEAEKLGLSSPRKTFINNVSKK</sequence>
<feature type="signal peptide" evidence="1">
    <location>
        <begin position="1"/>
        <end position="22"/>
    </location>
</feature>
<accession>A0A1W1UGY0</accession>
<feature type="chain" id="PRO_5012506562" evidence="1">
    <location>
        <begin position="23"/>
        <end position="285"/>
    </location>
</feature>
<gene>
    <name evidence="2" type="ORF">SAMN05660772_00580</name>
</gene>
<dbReference type="InterPro" id="IPR010794">
    <property type="entry name" value="MalM"/>
</dbReference>
<evidence type="ECO:0000313" key="3">
    <source>
        <dbReference type="Proteomes" id="UP000192408"/>
    </source>
</evidence>
<dbReference type="Pfam" id="PF07148">
    <property type="entry name" value="MalM"/>
    <property type="match status" value="1"/>
</dbReference>
<organism evidence="2 3">
    <name type="scientific">Pasteurella testudinis DSM 23072</name>
    <dbReference type="NCBI Taxonomy" id="1122938"/>
    <lineage>
        <taxon>Bacteria</taxon>
        <taxon>Pseudomonadati</taxon>
        <taxon>Pseudomonadota</taxon>
        <taxon>Gammaproteobacteria</taxon>
        <taxon>Pasteurellales</taxon>
        <taxon>Pasteurellaceae</taxon>
        <taxon>Pasteurella</taxon>
    </lineage>
</organism>
<dbReference type="GO" id="GO:0042597">
    <property type="term" value="C:periplasmic space"/>
    <property type="evidence" value="ECO:0007669"/>
    <property type="project" value="InterPro"/>
</dbReference>
<dbReference type="NCBIfam" id="NF007855">
    <property type="entry name" value="PRK10564.1"/>
    <property type="match status" value="1"/>
</dbReference>
<dbReference type="GO" id="GO:0008643">
    <property type="term" value="P:carbohydrate transport"/>
    <property type="evidence" value="ECO:0007669"/>
    <property type="project" value="InterPro"/>
</dbReference>
<evidence type="ECO:0000313" key="2">
    <source>
        <dbReference type="EMBL" id="SMB80282.1"/>
    </source>
</evidence>
<dbReference type="AlphaFoldDB" id="A0A1W1UGY0"/>
<dbReference type="RefSeq" id="WP_084255907.1">
    <property type="nucleotide sequence ID" value="NZ_FWWV01000002.1"/>
</dbReference>